<dbReference type="InterPro" id="IPR006311">
    <property type="entry name" value="TAT_signal"/>
</dbReference>
<dbReference type="InterPro" id="IPR023828">
    <property type="entry name" value="Peptidase_S8_Ser-AS"/>
</dbReference>
<dbReference type="Pfam" id="PF00082">
    <property type="entry name" value="Peptidase_S8"/>
    <property type="match status" value="1"/>
</dbReference>
<dbReference type="InterPro" id="IPR019546">
    <property type="entry name" value="TAT_signal_bac_arc"/>
</dbReference>
<gene>
    <name evidence="7" type="ORF">GQS65_17425</name>
</gene>
<evidence type="ECO:0000256" key="3">
    <source>
        <dbReference type="ARBA" id="ARBA00022801"/>
    </source>
</evidence>
<accession>A0A6B0GQ97</accession>
<comment type="similarity">
    <text evidence="1 5">Belongs to the peptidase S8 family.</text>
</comment>
<evidence type="ECO:0000259" key="6">
    <source>
        <dbReference type="Pfam" id="PF00082"/>
    </source>
</evidence>
<feature type="active site" description="Charge relay system" evidence="5">
    <location>
        <position position="264"/>
    </location>
</feature>
<keyword evidence="4 5" id="KW-0720">Serine protease</keyword>
<dbReference type="PANTHER" id="PTHR43806">
    <property type="entry name" value="PEPTIDASE S8"/>
    <property type="match status" value="1"/>
</dbReference>
<dbReference type="Proteomes" id="UP000451471">
    <property type="component" value="Unassembled WGS sequence"/>
</dbReference>
<feature type="active site" description="Charge relay system" evidence="5">
    <location>
        <position position="436"/>
    </location>
</feature>
<evidence type="ECO:0000256" key="2">
    <source>
        <dbReference type="ARBA" id="ARBA00022670"/>
    </source>
</evidence>
<feature type="active site" description="Charge relay system" evidence="5">
    <location>
        <position position="222"/>
    </location>
</feature>
<sequence length="537" mass="56137">MTDSVSRRGFLAGAGATAATLAAGPRPARADNGALSPAIRGTDGWFDLNLPETVRRSEMGNPIFSVRFDNRGDGTQDIEKWVRDIDGRELLSVKESVAGDGDTGRATVAAPMLDVLQGWWDRDDKLQDISVVEHVDFDLGVEIVEPLLPSQHLAADAVEAPGGWWAGGFSSAWGWFGDNGEWTTEGVAYNANAPEADMQRVRELTGGSGQPDGTGARIAILDTGLTYDNAQYGDSVVAGYNAVEDTEADPAGGDYTPIEDGNGHGDWCAGCIHDHAPGADLLIAKVLSDDGSGSTVSVSNGIEWAIEQNADVVSMSLGSSIYAEQQADLIEDAIDKEDVVFTIAAGNSRQSTRWIGSPGDLRASGVLTVTATNAPTEEMGGAVAAESAYFSCVGPDSGLGDFSGARTKGAMPDIAAPGMNTTAPTPDGAVTLSGTSMATPTVAAYAGILRAEDPSLNAKQVRDRLVTTGTRLKGAGETEVGPGGLVHLERALENQPSEKAQIAVQNDAADGRDAYNRGLSGNWHGTRKLFGWAKWRV</sequence>
<dbReference type="PROSITE" id="PS00138">
    <property type="entry name" value="SUBTILASE_SER"/>
    <property type="match status" value="1"/>
</dbReference>
<evidence type="ECO:0000256" key="5">
    <source>
        <dbReference type="PROSITE-ProRule" id="PRU01240"/>
    </source>
</evidence>
<reference evidence="7 8" key="1">
    <citation type="submission" date="2019-12" db="EMBL/GenBank/DDBJ databases">
        <title>Halocatena pleomorpha gen. nov. sp. nov., an extremely halophilic archaeon of family Halobacteriaceae isolated from saltpan soil.</title>
        <authorList>
            <person name="Pal Y."/>
            <person name="Verma A."/>
            <person name="Krishnamurthi S."/>
            <person name="Kumar P."/>
        </authorList>
    </citation>
    <scope>NUCLEOTIDE SEQUENCE [LARGE SCALE GENOMIC DNA]</scope>
    <source>
        <strain evidence="7 8">JCM 16495</strain>
    </source>
</reference>
<keyword evidence="2 5" id="KW-0645">Protease</keyword>
<name>A0A6B0GQ97_9EURY</name>
<dbReference type="PROSITE" id="PS51892">
    <property type="entry name" value="SUBTILASE"/>
    <property type="match status" value="1"/>
</dbReference>
<feature type="domain" description="Peptidase S8/S53" evidence="6">
    <location>
        <begin position="213"/>
        <end position="475"/>
    </location>
</feature>
<keyword evidence="3 5" id="KW-0378">Hydrolase</keyword>
<dbReference type="Gene3D" id="3.40.50.200">
    <property type="entry name" value="Peptidase S8/S53 domain"/>
    <property type="match status" value="1"/>
</dbReference>
<evidence type="ECO:0000313" key="7">
    <source>
        <dbReference type="EMBL" id="MWG36241.1"/>
    </source>
</evidence>
<protein>
    <submittedName>
        <fullName evidence="7">S8 family serine peptidase</fullName>
    </submittedName>
</protein>
<dbReference type="GO" id="GO:0004252">
    <property type="term" value="F:serine-type endopeptidase activity"/>
    <property type="evidence" value="ECO:0007669"/>
    <property type="project" value="UniProtKB-UniRule"/>
</dbReference>
<keyword evidence="8" id="KW-1185">Reference proteome</keyword>
<proteinExistence type="inferred from homology"/>
<dbReference type="OrthoDB" id="341609at2157"/>
<dbReference type="PANTHER" id="PTHR43806:SF11">
    <property type="entry name" value="CEREVISIN-RELATED"/>
    <property type="match status" value="1"/>
</dbReference>
<comment type="caution">
    <text evidence="7">The sequence shown here is derived from an EMBL/GenBank/DDBJ whole genome shotgun (WGS) entry which is preliminary data.</text>
</comment>
<dbReference type="AlphaFoldDB" id="A0A6B0GQ97"/>
<evidence type="ECO:0000313" key="8">
    <source>
        <dbReference type="Proteomes" id="UP000451471"/>
    </source>
</evidence>
<organism evidence="7 8">
    <name type="scientific">Halomarina oriensis</name>
    <dbReference type="NCBI Taxonomy" id="671145"/>
    <lineage>
        <taxon>Archaea</taxon>
        <taxon>Methanobacteriati</taxon>
        <taxon>Methanobacteriota</taxon>
        <taxon>Stenosarchaea group</taxon>
        <taxon>Halobacteria</taxon>
        <taxon>Halobacteriales</taxon>
        <taxon>Natronomonadaceae</taxon>
        <taxon>Halomarina</taxon>
    </lineage>
</organism>
<dbReference type="SUPFAM" id="SSF52743">
    <property type="entry name" value="Subtilisin-like"/>
    <property type="match status" value="1"/>
</dbReference>
<dbReference type="InterPro" id="IPR036852">
    <property type="entry name" value="Peptidase_S8/S53_dom_sf"/>
</dbReference>
<dbReference type="PROSITE" id="PS51318">
    <property type="entry name" value="TAT"/>
    <property type="match status" value="1"/>
</dbReference>
<dbReference type="GO" id="GO:0006508">
    <property type="term" value="P:proteolysis"/>
    <property type="evidence" value="ECO:0007669"/>
    <property type="project" value="UniProtKB-KW"/>
</dbReference>
<evidence type="ECO:0000256" key="1">
    <source>
        <dbReference type="ARBA" id="ARBA00011073"/>
    </source>
</evidence>
<dbReference type="InterPro" id="IPR050131">
    <property type="entry name" value="Peptidase_S8_subtilisin-like"/>
</dbReference>
<dbReference type="PRINTS" id="PR00723">
    <property type="entry name" value="SUBTILISIN"/>
</dbReference>
<dbReference type="EMBL" id="WSZK01000033">
    <property type="protein sequence ID" value="MWG36241.1"/>
    <property type="molecule type" value="Genomic_DNA"/>
</dbReference>
<dbReference type="InterPro" id="IPR000209">
    <property type="entry name" value="Peptidase_S8/S53_dom"/>
</dbReference>
<dbReference type="NCBIfam" id="TIGR01409">
    <property type="entry name" value="TAT_signal_seq"/>
    <property type="match status" value="1"/>
</dbReference>
<dbReference type="InterPro" id="IPR015500">
    <property type="entry name" value="Peptidase_S8_subtilisin-rel"/>
</dbReference>
<dbReference type="RefSeq" id="WP_158205905.1">
    <property type="nucleotide sequence ID" value="NZ_WSZK01000033.1"/>
</dbReference>
<evidence type="ECO:0000256" key="4">
    <source>
        <dbReference type="ARBA" id="ARBA00022825"/>
    </source>
</evidence>